<dbReference type="EMBL" id="JABKAU010000031">
    <property type="protein sequence ID" value="NVO32524.1"/>
    <property type="molecule type" value="Genomic_DNA"/>
</dbReference>
<evidence type="ECO:0000313" key="4">
    <source>
        <dbReference type="Proteomes" id="UP000565521"/>
    </source>
</evidence>
<sequence>MRYLLLLLPLLLARPAGAQNRLLDSVLTAEHRAGRFNGTVLAVKNGRVVARIHKGYANLPFAVPITDSTRFPIASMTKTFTALLTLQLQQQGRLKLTDKAAAYLPDLPSDCHDITLLDLLTHYSGLKNEPATAYASRLSPADFVRTHVRRNEARPKPGFNYNNVDYVLLTRVLEVVGGRPYPELLREAVLAPLGMRNTGVLTDQRVVANLASGYHNYTFGEDSQAKPLQNDARELSNYAGAGAVYSTVEDLGKLVEALRTNRLLRSQTTAQLLIRPQQSAYVDYARGQPTIGFFYNNRTFGQPVLERRGSIEGFNSVLLTSPDFSTALIILCNTDTGDLETIGDALYRLIK</sequence>
<dbReference type="InterPro" id="IPR012338">
    <property type="entry name" value="Beta-lactam/transpept-like"/>
</dbReference>
<feature type="signal peptide" evidence="1">
    <location>
        <begin position="1"/>
        <end position="18"/>
    </location>
</feature>
<feature type="chain" id="PRO_5030737452" evidence="1">
    <location>
        <begin position="19"/>
        <end position="351"/>
    </location>
</feature>
<comment type="caution">
    <text evidence="3">The sequence shown here is derived from an EMBL/GenBank/DDBJ whole genome shotgun (WGS) entry which is preliminary data.</text>
</comment>
<dbReference type="PANTHER" id="PTHR46825:SF9">
    <property type="entry name" value="BETA-LACTAMASE-RELATED DOMAIN-CONTAINING PROTEIN"/>
    <property type="match status" value="1"/>
</dbReference>
<name>A0A7Y7PRI8_9BACT</name>
<reference evidence="3 4" key="1">
    <citation type="submission" date="2020-05" db="EMBL/GenBank/DDBJ databases">
        <title>Hymenobacter terrestris sp. nov. and Hymenobacter lapidiphilus sp. nov., isolated from regoliths in Antarctica.</title>
        <authorList>
            <person name="Sedlacek I."/>
            <person name="Pantucek R."/>
            <person name="Zeman M."/>
            <person name="Holochova P."/>
            <person name="Kralova S."/>
            <person name="Stankova E."/>
            <person name="Sedo O."/>
            <person name="Micenkova L."/>
            <person name="Svec P."/>
            <person name="Gupta V."/>
            <person name="Sood U."/>
            <person name="Korpole U.S."/>
            <person name="Lal R."/>
        </authorList>
    </citation>
    <scope>NUCLEOTIDE SEQUENCE [LARGE SCALE GENOMIC DNA]</scope>
    <source>
        <strain evidence="3 4">P5342</strain>
    </source>
</reference>
<dbReference type="Gene3D" id="3.40.710.10">
    <property type="entry name" value="DD-peptidase/beta-lactamase superfamily"/>
    <property type="match status" value="1"/>
</dbReference>
<dbReference type="AlphaFoldDB" id="A0A7Y7PRI8"/>
<dbReference type="InterPro" id="IPR050491">
    <property type="entry name" value="AmpC-like"/>
</dbReference>
<keyword evidence="1" id="KW-0732">Signal</keyword>
<dbReference type="InterPro" id="IPR001466">
    <property type="entry name" value="Beta-lactam-related"/>
</dbReference>
<dbReference type="PANTHER" id="PTHR46825">
    <property type="entry name" value="D-ALANYL-D-ALANINE-CARBOXYPEPTIDASE/ENDOPEPTIDASE AMPH"/>
    <property type="match status" value="1"/>
</dbReference>
<evidence type="ECO:0000256" key="1">
    <source>
        <dbReference type="SAM" id="SignalP"/>
    </source>
</evidence>
<dbReference type="Pfam" id="PF00144">
    <property type="entry name" value="Beta-lactamase"/>
    <property type="match status" value="1"/>
</dbReference>
<feature type="domain" description="Beta-lactamase-related" evidence="2">
    <location>
        <begin position="34"/>
        <end position="341"/>
    </location>
</feature>
<dbReference type="RefSeq" id="WP_176909391.1">
    <property type="nucleotide sequence ID" value="NZ_JABKAU010000031.1"/>
</dbReference>
<proteinExistence type="predicted"/>
<evidence type="ECO:0000313" key="3">
    <source>
        <dbReference type="EMBL" id="NVO32524.1"/>
    </source>
</evidence>
<keyword evidence="4" id="KW-1185">Reference proteome</keyword>
<dbReference type="SUPFAM" id="SSF56601">
    <property type="entry name" value="beta-lactamase/transpeptidase-like"/>
    <property type="match status" value="1"/>
</dbReference>
<protein>
    <submittedName>
        <fullName evidence="3">Beta-lactamase family protein</fullName>
    </submittedName>
</protein>
<organism evidence="3 4">
    <name type="scientific">Hymenobacter lapidiphilus</name>
    <dbReference type="NCBI Taxonomy" id="2608003"/>
    <lineage>
        <taxon>Bacteria</taxon>
        <taxon>Pseudomonadati</taxon>
        <taxon>Bacteroidota</taxon>
        <taxon>Cytophagia</taxon>
        <taxon>Cytophagales</taxon>
        <taxon>Hymenobacteraceae</taxon>
        <taxon>Hymenobacter</taxon>
    </lineage>
</organism>
<dbReference type="Proteomes" id="UP000565521">
    <property type="component" value="Unassembled WGS sequence"/>
</dbReference>
<gene>
    <name evidence="3" type="ORF">HW554_15010</name>
</gene>
<accession>A0A7Y7PRI8</accession>
<evidence type="ECO:0000259" key="2">
    <source>
        <dbReference type="Pfam" id="PF00144"/>
    </source>
</evidence>